<evidence type="ECO:0000256" key="2">
    <source>
        <dbReference type="SAM" id="Phobius"/>
    </source>
</evidence>
<keyword evidence="2" id="KW-1133">Transmembrane helix</keyword>
<comment type="caution">
    <text evidence="3">The sequence shown here is derived from an EMBL/GenBank/DDBJ whole genome shotgun (WGS) entry which is preliminary data.</text>
</comment>
<accession>A0A7X6RG64</accession>
<feature type="region of interest" description="Disordered" evidence="1">
    <location>
        <begin position="280"/>
        <end position="316"/>
    </location>
</feature>
<proteinExistence type="predicted"/>
<organism evidence="3 4">
    <name type="scientific">Nocardia veterana</name>
    <dbReference type="NCBI Taxonomy" id="132249"/>
    <lineage>
        <taxon>Bacteria</taxon>
        <taxon>Bacillati</taxon>
        <taxon>Actinomycetota</taxon>
        <taxon>Actinomycetes</taxon>
        <taxon>Mycobacteriales</taxon>
        <taxon>Nocardiaceae</taxon>
        <taxon>Nocardia</taxon>
    </lineage>
</organism>
<keyword evidence="4" id="KW-1185">Reference proteome</keyword>
<feature type="transmembrane region" description="Helical" evidence="2">
    <location>
        <begin position="120"/>
        <end position="139"/>
    </location>
</feature>
<feature type="transmembrane region" description="Helical" evidence="2">
    <location>
        <begin position="159"/>
        <end position="177"/>
    </location>
</feature>
<protein>
    <recommendedName>
        <fullName evidence="5">Integral membrane protein</fullName>
    </recommendedName>
</protein>
<evidence type="ECO:0000256" key="1">
    <source>
        <dbReference type="SAM" id="MobiDB-lite"/>
    </source>
</evidence>
<evidence type="ECO:0008006" key="5">
    <source>
        <dbReference type="Google" id="ProtNLM"/>
    </source>
</evidence>
<evidence type="ECO:0000313" key="4">
    <source>
        <dbReference type="Proteomes" id="UP000523447"/>
    </source>
</evidence>
<gene>
    <name evidence="3" type="ORF">HGA07_04080</name>
</gene>
<keyword evidence="2" id="KW-0812">Transmembrane</keyword>
<feature type="transmembrane region" description="Helical" evidence="2">
    <location>
        <begin position="84"/>
        <end position="108"/>
    </location>
</feature>
<reference evidence="3 4" key="1">
    <citation type="submission" date="2020-04" db="EMBL/GenBank/DDBJ databases">
        <title>MicrobeNet Type strains.</title>
        <authorList>
            <person name="Nicholson A.C."/>
        </authorList>
    </citation>
    <scope>NUCLEOTIDE SEQUENCE [LARGE SCALE GENOMIC DNA]</scope>
    <source>
        <strain evidence="3 4">DSM 44445</strain>
    </source>
</reference>
<keyword evidence="2" id="KW-0472">Membrane</keyword>
<feature type="transmembrane region" description="Helical" evidence="2">
    <location>
        <begin position="56"/>
        <end position="78"/>
    </location>
</feature>
<sequence length="316" mass="34733">MRRWFDDAILAEGRLPLLCFLLGFIVGFLLIRLSVRMIRKQVRWWPGNLRAGNVHIHHMVFGVVLVLASGLGLVAAYHSGVGTISALASAFGLGAALVLDEFALIYYLRDVYWEEQGRTSVDAVFVAVAVTGLLLLGFHPLWLLDVNGIRHDSSPAGRSFLSVFALVNLVLAAVVIAKGKIWTGLFGMFFLPLLVVGALRLSRPGAPWARWRYGDRRRLMYRAIVRERRYRRPVIRAKIFVQDLVAGKPDVAHVRSAAEAELARTVVPAPPAHLRARAVRASMPGGSGTKEEPPAEAPHPAPTPDLTAVRTRHSGP</sequence>
<name>A0A7X6RG64_9NOCA</name>
<evidence type="ECO:0000313" key="3">
    <source>
        <dbReference type="EMBL" id="NKY84802.1"/>
    </source>
</evidence>
<dbReference type="AlphaFoldDB" id="A0A7X6RG64"/>
<dbReference type="Proteomes" id="UP000523447">
    <property type="component" value="Unassembled WGS sequence"/>
</dbReference>
<dbReference type="RefSeq" id="WP_083893053.1">
    <property type="nucleotide sequence ID" value="NZ_CAWPHS010000012.1"/>
</dbReference>
<feature type="transmembrane region" description="Helical" evidence="2">
    <location>
        <begin position="184"/>
        <end position="202"/>
    </location>
</feature>
<dbReference type="EMBL" id="JAAXPE010000002">
    <property type="protein sequence ID" value="NKY84802.1"/>
    <property type="molecule type" value="Genomic_DNA"/>
</dbReference>
<feature type="transmembrane region" description="Helical" evidence="2">
    <location>
        <begin position="15"/>
        <end position="35"/>
    </location>
</feature>